<feature type="compositionally biased region" description="Polar residues" evidence="1">
    <location>
        <begin position="203"/>
        <end position="216"/>
    </location>
</feature>
<sequence length="458" mass="50436">MSAYLTYSSPDPTPLRTVAHSVAEAALQSGPNSPSINMSMSELMDAAPLLDDAWVETADIGTWPRLKTKRSESFADRGQPLWEAVVSAQERREREFGSPILAAPAPRTPRTPGRAPPPRAWTLAHTPMHARLTAAINTDGRSTYDQEVTLTTRSAEQSPVDSAFAVMSPLAEALPRLSAQDFAIQAQEKAAIAAHARTRSDFNRSPSSVLRSQQQPRFRPRLPSLAQIQAKMHGSASSPVYTNHRAQFRSDSVDSVDSEGPQTPTEEFSSFDIKAYLGSNNRPMTPDSPSLESRLAPFLRERTNGRLSRPRSYGGSDDSYADDVEDFSRTPLGPSRVQNQATIRAKQTTPHTPTRALWARDQVTFVVTPPKSTNYVDPPTSPTESVQSTVSSTPSLPIITCTPADEPDSDEESEGDVIVFNGEVELDSDEEDEVERREREKRGMEMRSRLLRRSSEGM</sequence>
<feature type="compositionally biased region" description="Basic and acidic residues" evidence="1">
    <location>
        <begin position="434"/>
        <end position="458"/>
    </location>
</feature>
<dbReference type="EMBL" id="CP086714">
    <property type="protein sequence ID" value="WOO77563.1"/>
    <property type="molecule type" value="Genomic_DNA"/>
</dbReference>
<proteinExistence type="predicted"/>
<accession>A0AAF1BN46</accession>
<feature type="region of interest" description="Disordered" evidence="1">
    <location>
        <begin position="370"/>
        <end position="458"/>
    </location>
</feature>
<organism evidence="2 3">
    <name type="scientific">Vanrija pseudolonga</name>
    <dbReference type="NCBI Taxonomy" id="143232"/>
    <lineage>
        <taxon>Eukaryota</taxon>
        <taxon>Fungi</taxon>
        <taxon>Dikarya</taxon>
        <taxon>Basidiomycota</taxon>
        <taxon>Agaricomycotina</taxon>
        <taxon>Tremellomycetes</taxon>
        <taxon>Trichosporonales</taxon>
        <taxon>Trichosporonaceae</taxon>
        <taxon>Vanrija</taxon>
    </lineage>
</organism>
<feature type="region of interest" description="Disordered" evidence="1">
    <location>
        <begin position="197"/>
        <end position="220"/>
    </location>
</feature>
<feature type="region of interest" description="Disordered" evidence="1">
    <location>
        <begin position="299"/>
        <end position="334"/>
    </location>
</feature>
<gene>
    <name evidence="2" type="ORF">LOC62_01G001137</name>
</gene>
<dbReference type="GeneID" id="87804394"/>
<feature type="compositionally biased region" description="Polar residues" evidence="1">
    <location>
        <begin position="249"/>
        <end position="268"/>
    </location>
</feature>
<feature type="compositionally biased region" description="Polar residues" evidence="1">
    <location>
        <begin position="382"/>
        <end position="395"/>
    </location>
</feature>
<evidence type="ECO:0000313" key="3">
    <source>
        <dbReference type="Proteomes" id="UP000827549"/>
    </source>
</evidence>
<evidence type="ECO:0000313" key="2">
    <source>
        <dbReference type="EMBL" id="WOO77563.1"/>
    </source>
</evidence>
<feature type="compositionally biased region" description="Acidic residues" evidence="1">
    <location>
        <begin position="424"/>
        <end position="433"/>
    </location>
</feature>
<feature type="compositionally biased region" description="Acidic residues" evidence="1">
    <location>
        <begin position="405"/>
        <end position="415"/>
    </location>
</feature>
<reference evidence="2" key="1">
    <citation type="submission" date="2023-10" db="EMBL/GenBank/DDBJ databases">
        <authorList>
            <person name="Noh H."/>
        </authorList>
    </citation>
    <scope>NUCLEOTIDE SEQUENCE</scope>
    <source>
        <strain evidence="2">DUCC4014</strain>
    </source>
</reference>
<dbReference type="Proteomes" id="UP000827549">
    <property type="component" value="Chromosome 1"/>
</dbReference>
<keyword evidence="3" id="KW-1185">Reference proteome</keyword>
<protein>
    <submittedName>
        <fullName evidence="2">Uncharacterized protein</fullName>
    </submittedName>
</protein>
<name>A0AAF1BN46_9TREE</name>
<dbReference type="AlphaFoldDB" id="A0AAF1BN46"/>
<dbReference type="RefSeq" id="XP_062623595.1">
    <property type="nucleotide sequence ID" value="XM_062767611.1"/>
</dbReference>
<evidence type="ECO:0000256" key="1">
    <source>
        <dbReference type="SAM" id="MobiDB-lite"/>
    </source>
</evidence>
<feature type="region of interest" description="Disordered" evidence="1">
    <location>
        <begin position="249"/>
        <end position="269"/>
    </location>
</feature>